<keyword evidence="2" id="KW-0732">Signal</keyword>
<dbReference type="Proteomes" id="UP000183832">
    <property type="component" value="Unassembled WGS sequence"/>
</dbReference>
<protein>
    <submittedName>
        <fullName evidence="3">CLUMA_CG018081, isoform A</fullName>
    </submittedName>
</protein>
<evidence type="ECO:0000256" key="1">
    <source>
        <dbReference type="SAM" id="MobiDB-lite"/>
    </source>
</evidence>
<evidence type="ECO:0000313" key="4">
    <source>
        <dbReference type="Proteomes" id="UP000183832"/>
    </source>
</evidence>
<gene>
    <name evidence="3" type="ORF">CLUMA_CG018081</name>
</gene>
<reference evidence="3 4" key="1">
    <citation type="submission" date="2015-04" db="EMBL/GenBank/DDBJ databases">
        <authorList>
            <person name="Syromyatnikov M.Y."/>
            <person name="Popov V.N."/>
        </authorList>
    </citation>
    <scope>NUCLEOTIDE SEQUENCE [LARGE SCALE GENOMIC DNA]</scope>
</reference>
<organism evidence="3 4">
    <name type="scientific">Clunio marinus</name>
    <dbReference type="NCBI Taxonomy" id="568069"/>
    <lineage>
        <taxon>Eukaryota</taxon>
        <taxon>Metazoa</taxon>
        <taxon>Ecdysozoa</taxon>
        <taxon>Arthropoda</taxon>
        <taxon>Hexapoda</taxon>
        <taxon>Insecta</taxon>
        <taxon>Pterygota</taxon>
        <taxon>Neoptera</taxon>
        <taxon>Endopterygota</taxon>
        <taxon>Diptera</taxon>
        <taxon>Nematocera</taxon>
        <taxon>Chironomoidea</taxon>
        <taxon>Chironomidae</taxon>
        <taxon>Clunio</taxon>
    </lineage>
</organism>
<evidence type="ECO:0000256" key="2">
    <source>
        <dbReference type="SAM" id="SignalP"/>
    </source>
</evidence>
<evidence type="ECO:0000313" key="3">
    <source>
        <dbReference type="EMBL" id="CRL04978.1"/>
    </source>
</evidence>
<proteinExistence type="predicted"/>
<feature type="compositionally biased region" description="Basic and acidic residues" evidence="1">
    <location>
        <begin position="48"/>
        <end position="68"/>
    </location>
</feature>
<feature type="signal peptide" evidence="2">
    <location>
        <begin position="1"/>
        <end position="22"/>
    </location>
</feature>
<name>A0A1J1IZ60_9DIPT</name>
<feature type="chain" id="PRO_5012294832" evidence="2">
    <location>
        <begin position="23"/>
        <end position="78"/>
    </location>
</feature>
<feature type="region of interest" description="Disordered" evidence="1">
    <location>
        <begin position="48"/>
        <end position="78"/>
    </location>
</feature>
<dbReference type="AlphaFoldDB" id="A0A1J1IZ60"/>
<sequence length="78" mass="8692">MSKFATIIFCLVIAMCILSAFSKPSSEQKDDIFASENNEFLNNHRDRVVRSANEDEDHHTEAPTHLDVTEPPSTCAPA</sequence>
<keyword evidence="4" id="KW-1185">Reference proteome</keyword>
<accession>A0A1J1IZ60</accession>
<dbReference type="EMBL" id="CVRI01000064">
    <property type="protein sequence ID" value="CRL04978.1"/>
    <property type="molecule type" value="Genomic_DNA"/>
</dbReference>